<dbReference type="InterPro" id="IPR036396">
    <property type="entry name" value="Cyt_P450_sf"/>
</dbReference>
<dbReference type="OrthoDB" id="3934656at2759"/>
<evidence type="ECO:0000256" key="5">
    <source>
        <dbReference type="ARBA" id="ARBA00023004"/>
    </source>
</evidence>
<proteinExistence type="inferred from homology"/>
<dbReference type="GO" id="GO:0004497">
    <property type="term" value="F:monooxygenase activity"/>
    <property type="evidence" value="ECO:0007669"/>
    <property type="project" value="UniProtKB-KW"/>
</dbReference>
<dbReference type="Gene3D" id="1.10.630.10">
    <property type="entry name" value="Cytochrome P450"/>
    <property type="match status" value="1"/>
</dbReference>
<keyword evidence="7" id="KW-0503">Monooxygenase</keyword>
<dbReference type="PRINTS" id="PR00463">
    <property type="entry name" value="EP450I"/>
</dbReference>
<evidence type="ECO:0000256" key="1">
    <source>
        <dbReference type="ARBA" id="ARBA00001971"/>
    </source>
</evidence>
<dbReference type="InterPro" id="IPR050121">
    <property type="entry name" value="Cytochrome_P450_monoxygenase"/>
</dbReference>
<keyword evidence="10" id="KW-1185">Reference proteome</keyword>
<dbReference type="Proteomes" id="UP000034680">
    <property type="component" value="Unassembled WGS sequence"/>
</dbReference>
<dbReference type="GO" id="GO:0020037">
    <property type="term" value="F:heme binding"/>
    <property type="evidence" value="ECO:0007669"/>
    <property type="project" value="InterPro"/>
</dbReference>
<dbReference type="GO" id="GO:0005506">
    <property type="term" value="F:iron ion binding"/>
    <property type="evidence" value="ECO:0007669"/>
    <property type="project" value="InterPro"/>
</dbReference>
<keyword evidence="8" id="KW-1133">Transmembrane helix</keyword>
<dbReference type="SUPFAM" id="SSF48264">
    <property type="entry name" value="Cytochrome P450"/>
    <property type="match status" value="1"/>
</dbReference>
<evidence type="ECO:0000256" key="8">
    <source>
        <dbReference type="SAM" id="Phobius"/>
    </source>
</evidence>
<dbReference type="PROSITE" id="PS00086">
    <property type="entry name" value="CYTOCHROME_P450"/>
    <property type="match status" value="1"/>
</dbReference>
<dbReference type="FunFam" id="1.10.630.10:FF:000050">
    <property type="entry name" value="Cytochrome P450 monooxygenase"/>
    <property type="match status" value="1"/>
</dbReference>
<dbReference type="AlphaFoldDB" id="A0A0G2F6Z0"/>
<comment type="caution">
    <text evidence="9">The sequence shown here is derived from an EMBL/GenBank/DDBJ whole genome shotgun (WGS) entry which is preliminary data.</text>
</comment>
<name>A0A0G2F6Z0_9PEZI</name>
<evidence type="ECO:0000256" key="2">
    <source>
        <dbReference type="ARBA" id="ARBA00010617"/>
    </source>
</evidence>
<dbReference type="InterPro" id="IPR017972">
    <property type="entry name" value="Cyt_P450_CS"/>
</dbReference>
<dbReference type="Pfam" id="PF00067">
    <property type="entry name" value="p450"/>
    <property type="match status" value="1"/>
</dbReference>
<reference evidence="9 10" key="2">
    <citation type="submission" date="2015-05" db="EMBL/GenBank/DDBJ databases">
        <authorList>
            <person name="Morales-Cruz A."/>
            <person name="Amrine K.C."/>
            <person name="Cantu D."/>
        </authorList>
    </citation>
    <scope>NUCLEOTIDE SEQUENCE [LARGE SCALE GENOMIC DNA]</scope>
    <source>
        <strain evidence="9">DA912</strain>
    </source>
</reference>
<dbReference type="GO" id="GO:0016705">
    <property type="term" value="F:oxidoreductase activity, acting on paired donors, with incorporation or reduction of molecular oxygen"/>
    <property type="evidence" value="ECO:0007669"/>
    <property type="project" value="InterPro"/>
</dbReference>
<evidence type="ECO:0000256" key="7">
    <source>
        <dbReference type="RuleBase" id="RU000461"/>
    </source>
</evidence>
<evidence type="ECO:0000313" key="10">
    <source>
        <dbReference type="Proteomes" id="UP000034680"/>
    </source>
</evidence>
<dbReference type="GO" id="GO:0032259">
    <property type="term" value="P:methylation"/>
    <property type="evidence" value="ECO:0007669"/>
    <property type="project" value="UniProtKB-KW"/>
</dbReference>
<dbReference type="CDD" id="cd11060">
    <property type="entry name" value="CYP57A1-like"/>
    <property type="match status" value="1"/>
</dbReference>
<evidence type="ECO:0000256" key="3">
    <source>
        <dbReference type="ARBA" id="ARBA00022617"/>
    </source>
</evidence>
<dbReference type="STRING" id="1214573.A0A0G2F6Z0"/>
<dbReference type="EMBL" id="LCUC01000477">
    <property type="protein sequence ID" value="KKY30492.1"/>
    <property type="molecule type" value="Genomic_DNA"/>
</dbReference>
<protein>
    <submittedName>
        <fullName evidence="9">Putative pisatin demethylase</fullName>
    </submittedName>
</protein>
<sequence length="527" mass="58991">MHCKFGMMAIFNATELSPAALTAVGAAFVFILYVVRQRMKQSHIPGPFLASITNIPRMRWGYSGRAHEIHIELHKRYGNLVRLGPNCISVGDPLAIPQIYGTGANFPKSDLYKVLQPMAQGKVIQGIFNTQDASLHSALRRPISNIYSMSNLVEFEPYVDSTIRVLLRQLEEVQKDPDQAVDLGRWLQWFALDVMGEITFSKRLGFLDQGKDVDGIIQRILDLFKYASWAGNIPWIEKFWAKNPIVSRLSPTKTAPLITFALARARERTSATADGDKSSDASSQYNSRDFISRFLEARAKDPARIPEWFVTAWTLSNLQAGSDTTAITLRAVIYFLLRHPPSLAELMAELAAARAAGRLSDVATWKEARQLPFLDACIREAGRLHPATGLALERVVPAGGAEICGRRFAGGTVVGMNAWVVHRDKGVFGEDAEEWNPGRWLVGDEGKRRVMEKSLLTFGAGSRTCLGKNISHLEIYKLIPTLFTHFEMTLSTTNPDWRVANHWLAVQNDFEVHLRRRSEGKPIHIEP</sequence>
<dbReference type="PANTHER" id="PTHR24305:SF232">
    <property type="entry name" value="P450, PUTATIVE (EUROFUNG)-RELATED"/>
    <property type="match status" value="1"/>
</dbReference>
<dbReference type="PRINTS" id="PR00385">
    <property type="entry name" value="P450"/>
</dbReference>
<gene>
    <name evidence="9" type="ORF">UCDDA912_g09579</name>
</gene>
<feature type="transmembrane region" description="Helical" evidence="8">
    <location>
        <begin position="16"/>
        <end position="35"/>
    </location>
</feature>
<keyword evidence="9" id="KW-0489">Methyltransferase</keyword>
<reference evidence="9 10" key="1">
    <citation type="submission" date="2015-05" db="EMBL/GenBank/DDBJ databases">
        <title>Distinctive expansion of gene families associated with plant cell wall degradation and secondary metabolism in the genomes of grapevine trunk pathogens.</title>
        <authorList>
            <person name="Lawrence D.P."/>
            <person name="Travadon R."/>
            <person name="Rolshausen P.E."/>
            <person name="Baumgartner K."/>
        </authorList>
    </citation>
    <scope>NUCLEOTIDE SEQUENCE [LARGE SCALE GENOMIC DNA]</scope>
    <source>
        <strain evidence="9">DA912</strain>
    </source>
</reference>
<organism evidence="9 10">
    <name type="scientific">Diaporthe ampelina</name>
    <dbReference type="NCBI Taxonomy" id="1214573"/>
    <lineage>
        <taxon>Eukaryota</taxon>
        <taxon>Fungi</taxon>
        <taxon>Dikarya</taxon>
        <taxon>Ascomycota</taxon>
        <taxon>Pezizomycotina</taxon>
        <taxon>Sordariomycetes</taxon>
        <taxon>Sordariomycetidae</taxon>
        <taxon>Diaporthales</taxon>
        <taxon>Diaporthaceae</taxon>
        <taxon>Diaporthe</taxon>
    </lineage>
</organism>
<evidence type="ECO:0000256" key="4">
    <source>
        <dbReference type="ARBA" id="ARBA00022723"/>
    </source>
</evidence>
<evidence type="ECO:0000313" key="9">
    <source>
        <dbReference type="EMBL" id="KKY30492.1"/>
    </source>
</evidence>
<keyword evidence="8" id="KW-0812">Transmembrane</keyword>
<feature type="binding site" description="axial binding residue" evidence="6">
    <location>
        <position position="465"/>
    </location>
    <ligand>
        <name>heme</name>
        <dbReference type="ChEBI" id="CHEBI:30413"/>
    </ligand>
    <ligandPart>
        <name>Fe</name>
        <dbReference type="ChEBI" id="CHEBI:18248"/>
    </ligandPart>
</feature>
<dbReference type="InterPro" id="IPR001128">
    <property type="entry name" value="Cyt_P450"/>
</dbReference>
<keyword evidence="9" id="KW-0808">Transferase</keyword>
<keyword evidence="8" id="KW-0472">Membrane</keyword>
<evidence type="ECO:0000256" key="6">
    <source>
        <dbReference type="PIRSR" id="PIRSR602401-1"/>
    </source>
</evidence>
<keyword evidence="7" id="KW-0560">Oxidoreductase</keyword>
<comment type="cofactor">
    <cofactor evidence="1 6">
        <name>heme</name>
        <dbReference type="ChEBI" id="CHEBI:30413"/>
    </cofactor>
</comment>
<keyword evidence="5 6" id="KW-0408">Iron</keyword>
<dbReference type="InterPro" id="IPR002401">
    <property type="entry name" value="Cyt_P450_E_grp-I"/>
</dbReference>
<dbReference type="PANTHER" id="PTHR24305">
    <property type="entry name" value="CYTOCHROME P450"/>
    <property type="match status" value="1"/>
</dbReference>
<accession>A0A0G2F6Z0</accession>
<keyword evidence="3 6" id="KW-0349">Heme</keyword>
<dbReference type="GO" id="GO:0008168">
    <property type="term" value="F:methyltransferase activity"/>
    <property type="evidence" value="ECO:0007669"/>
    <property type="project" value="UniProtKB-KW"/>
</dbReference>
<comment type="similarity">
    <text evidence="2 7">Belongs to the cytochrome P450 family.</text>
</comment>
<keyword evidence="4 6" id="KW-0479">Metal-binding</keyword>